<reference evidence="1 2" key="1">
    <citation type="journal article" date="2016" name="Mol. Biol. Evol.">
        <title>Comparative Genomics of Early-Diverging Mushroom-Forming Fungi Provides Insights into the Origins of Lignocellulose Decay Capabilities.</title>
        <authorList>
            <person name="Nagy L.G."/>
            <person name="Riley R."/>
            <person name="Tritt A."/>
            <person name="Adam C."/>
            <person name="Daum C."/>
            <person name="Floudas D."/>
            <person name="Sun H."/>
            <person name="Yadav J.S."/>
            <person name="Pangilinan J."/>
            <person name="Larsson K.H."/>
            <person name="Matsuura K."/>
            <person name="Barry K."/>
            <person name="Labutti K."/>
            <person name="Kuo R."/>
            <person name="Ohm R.A."/>
            <person name="Bhattacharya S.S."/>
            <person name="Shirouzu T."/>
            <person name="Yoshinaga Y."/>
            <person name="Martin F.M."/>
            <person name="Grigoriev I.V."/>
            <person name="Hibbett D.S."/>
        </authorList>
    </citation>
    <scope>NUCLEOTIDE SEQUENCE [LARGE SCALE GENOMIC DNA]</scope>
    <source>
        <strain evidence="1 2">HHB12029</strain>
    </source>
</reference>
<sequence length="96" mass="10332">AANVTMSRTLGLGARLCVTIGGLDFDVQAYVVEDAPFSLLLGQPFIALAEMESTLNYDGTSYVALTDRYTDSTILVPTRLQPTVRVPFPPLPPPGF</sequence>
<dbReference type="CDD" id="cd00303">
    <property type="entry name" value="retropepsin_like"/>
    <property type="match status" value="1"/>
</dbReference>
<name>A0A166MHR3_EXIGL</name>
<evidence type="ECO:0000313" key="2">
    <source>
        <dbReference type="Proteomes" id="UP000077266"/>
    </source>
</evidence>
<gene>
    <name evidence="1" type="ORF">EXIGLDRAFT_634639</name>
</gene>
<dbReference type="EMBL" id="KV427182">
    <property type="protein sequence ID" value="KZV78044.1"/>
    <property type="molecule type" value="Genomic_DNA"/>
</dbReference>
<dbReference type="Proteomes" id="UP000077266">
    <property type="component" value="Unassembled WGS sequence"/>
</dbReference>
<organism evidence="1 2">
    <name type="scientific">Exidia glandulosa HHB12029</name>
    <dbReference type="NCBI Taxonomy" id="1314781"/>
    <lineage>
        <taxon>Eukaryota</taxon>
        <taxon>Fungi</taxon>
        <taxon>Dikarya</taxon>
        <taxon>Basidiomycota</taxon>
        <taxon>Agaricomycotina</taxon>
        <taxon>Agaricomycetes</taxon>
        <taxon>Auriculariales</taxon>
        <taxon>Exidiaceae</taxon>
        <taxon>Exidia</taxon>
    </lineage>
</organism>
<feature type="non-terminal residue" evidence="1">
    <location>
        <position position="1"/>
    </location>
</feature>
<evidence type="ECO:0000313" key="1">
    <source>
        <dbReference type="EMBL" id="KZV78044.1"/>
    </source>
</evidence>
<accession>A0A166MHR3</accession>
<protein>
    <submittedName>
        <fullName evidence="1">Uncharacterized protein</fullName>
    </submittedName>
</protein>
<dbReference type="InParanoid" id="A0A166MHR3"/>
<proteinExistence type="predicted"/>
<dbReference type="OrthoDB" id="5596707at2759"/>
<dbReference type="STRING" id="1314781.A0A166MHR3"/>
<keyword evidence="2" id="KW-1185">Reference proteome</keyword>
<dbReference type="AlphaFoldDB" id="A0A166MHR3"/>